<dbReference type="SMART" id="SM00589">
    <property type="entry name" value="PRY"/>
    <property type="match status" value="1"/>
</dbReference>
<keyword evidence="3" id="KW-1185">Reference proteome</keyword>
<dbReference type="InterPro" id="IPR043136">
    <property type="entry name" value="B30.2/SPRY_sf"/>
</dbReference>
<dbReference type="PANTHER" id="PTHR24103">
    <property type="entry name" value="E3 UBIQUITIN-PROTEIN LIGASE TRIM"/>
    <property type="match status" value="1"/>
</dbReference>
<dbReference type="Pfam" id="PF13765">
    <property type="entry name" value="PRY"/>
    <property type="match status" value="1"/>
</dbReference>
<evidence type="ECO:0000259" key="1">
    <source>
        <dbReference type="SMART" id="SM00589"/>
    </source>
</evidence>
<proteinExistence type="predicted"/>
<sequence length="168" mass="18136">LQEQKKALLAQLVPVSQELVKRSSEYNSSVAERKSLLDTLIADIEKKRDQPDVEFLMSCSLCCPPLSCEAAQAPILEAVSPELQRTVETLSETCQLVLGTVAKFKGKALLAPCCASPGQKVTLDPETASPFLILSANHRTLRLGKGFRNLPDTPQRFTGSPSVLGSQG</sequence>
<gene>
    <name evidence="2" type="primary">Trim15</name>
    <name evidence="2" type="ORF">TYRSAV_R03002</name>
</gene>
<dbReference type="InterPro" id="IPR006574">
    <property type="entry name" value="PRY"/>
</dbReference>
<feature type="non-terminal residue" evidence="2">
    <location>
        <position position="1"/>
    </location>
</feature>
<dbReference type="PRINTS" id="PR01407">
    <property type="entry name" value="BUTYPHLNCDUF"/>
</dbReference>
<feature type="domain" description="SPRY-associated" evidence="1">
    <location>
        <begin position="118"/>
        <end position="168"/>
    </location>
</feature>
<protein>
    <submittedName>
        <fullName evidence="2">TRI15 protein</fullName>
    </submittedName>
</protein>
<dbReference type="InterPro" id="IPR003879">
    <property type="entry name" value="Butyrophylin_SPRY"/>
</dbReference>
<feature type="non-terminal residue" evidence="2">
    <location>
        <position position="168"/>
    </location>
</feature>
<reference evidence="2 3" key="1">
    <citation type="submission" date="2019-09" db="EMBL/GenBank/DDBJ databases">
        <title>Bird 10,000 Genomes (B10K) Project - Family phase.</title>
        <authorList>
            <person name="Zhang G."/>
        </authorList>
    </citation>
    <scope>NUCLEOTIDE SEQUENCE [LARGE SCALE GENOMIC DNA]</scope>
    <source>
        <strain evidence="2">B10K-DU-001-37</strain>
        <tissue evidence="2">Muscle</tissue>
    </source>
</reference>
<dbReference type="SUPFAM" id="SSF49899">
    <property type="entry name" value="Concanavalin A-like lectins/glucanases"/>
    <property type="match status" value="1"/>
</dbReference>
<evidence type="ECO:0000313" key="2">
    <source>
        <dbReference type="EMBL" id="NXM03713.1"/>
    </source>
</evidence>
<dbReference type="EMBL" id="VXAW01007610">
    <property type="protein sequence ID" value="NXM03713.1"/>
    <property type="molecule type" value="Genomic_DNA"/>
</dbReference>
<name>A0A7L0XNW8_TYRSA</name>
<dbReference type="Gene3D" id="2.60.120.920">
    <property type="match status" value="1"/>
</dbReference>
<organism evidence="2 3">
    <name type="scientific">Tyrannus savana</name>
    <name type="common">Fork-tailed flycatcher</name>
    <name type="synonym">Muscivora tyrannus</name>
    <dbReference type="NCBI Taxonomy" id="137541"/>
    <lineage>
        <taxon>Eukaryota</taxon>
        <taxon>Metazoa</taxon>
        <taxon>Chordata</taxon>
        <taxon>Craniata</taxon>
        <taxon>Vertebrata</taxon>
        <taxon>Euteleostomi</taxon>
        <taxon>Archelosauria</taxon>
        <taxon>Archosauria</taxon>
        <taxon>Dinosauria</taxon>
        <taxon>Saurischia</taxon>
        <taxon>Theropoda</taxon>
        <taxon>Coelurosauria</taxon>
        <taxon>Aves</taxon>
        <taxon>Neognathae</taxon>
        <taxon>Neoaves</taxon>
        <taxon>Telluraves</taxon>
        <taxon>Australaves</taxon>
        <taxon>Passeriformes</taxon>
        <taxon>Tyrannidae</taxon>
        <taxon>Tyrannus</taxon>
    </lineage>
</organism>
<dbReference type="InterPro" id="IPR050143">
    <property type="entry name" value="TRIM/RBCC"/>
</dbReference>
<comment type="caution">
    <text evidence="2">The sequence shown here is derived from an EMBL/GenBank/DDBJ whole genome shotgun (WGS) entry which is preliminary data.</text>
</comment>
<dbReference type="InterPro" id="IPR013320">
    <property type="entry name" value="ConA-like_dom_sf"/>
</dbReference>
<dbReference type="Proteomes" id="UP000537779">
    <property type="component" value="Unassembled WGS sequence"/>
</dbReference>
<evidence type="ECO:0000313" key="3">
    <source>
        <dbReference type="Proteomes" id="UP000537779"/>
    </source>
</evidence>
<accession>A0A7L0XNW8</accession>
<dbReference type="AlphaFoldDB" id="A0A7L0XNW8"/>